<evidence type="ECO:0000256" key="17">
    <source>
        <dbReference type="ARBA" id="ARBA00024494"/>
    </source>
</evidence>
<accession>A0AAE9KYY3</accession>
<dbReference type="EC" id="2.7.7.48" evidence="22"/>
<keyword evidence="11 22" id="KW-0067">ATP-binding</keyword>
<dbReference type="PROSITE" id="PS50526">
    <property type="entry name" value="RDRP_SSRNA_NEG_NONSEG"/>
    <property type="match status" value="1"/>
</dbReference>
<dbReference type="GO" id="GO:0005524">
    <property type="term" value="F:ATP binding"/>
    <property type="evidence" value="ECO:0007669"/>
    <property type="project" value="UniProtKB-KW"/>
</dbReference>
<keyword evidence="13 22" id="KW-0693">Viral RNA replication</keyword>
<dbReference type="EC" id="2.7.7.88" evidence="22"/>
<evidence type="ECO:0000256" key="10">
    <source>
        <dbReference type="ARBA" id="ARBA00022801"/>
    </source>
</evidence>
<keyword evidence="16" id="KW-0511">Multifunctional enzyme</keyword>
<evidence type="ECO:0000256" key="7">
    <source>
        <dbReference type="ARBA" id="ARBA00022691"/>
    </source>
</evidence>
<comment type="catalytic activity">
    <reaction evidence="21 22">
        <text>GTP + H2O = GDP + phosphate + H(+)</text>
        <dbReference type="Rhea" id="RHEA:19669"/>
        <dbReference type="ChEBI" id="CHEBI:15377"/>
        <dbReference type="ChEBI" id="CHEBI:15378"/>
        <dbReference type="ChEBI" id="CHEBI:37565"/>
        <dbReference type="ChEBI" id="CHEBI:43474"/>
        <dbReference type="ChEBI" id="CHEBI:58189"/>
    </reaction>
</comment>
<keyword evidence="6 22" id="KW-0808">Transferase</keyword>
<dbReference type="Pfam" id="PF14318">
    <property type="entry name" value="Mononeg_mRNAcap"/>
    <property type="match status" value="1"/>
</dbReference>
<comment type="catalytic activity">
    <reaction evidence="18 22">
        <text>a 5'-end (5'-triphosphoguanosine)-(2'-O-methyladenylyl)-adenylyl-cytidylyl-adenosine in mRNA + S-adenosyl-L-methionine = a 5'-end (N(7)-methyl 5'-triphosphoguanosine)-(2'-O-methyladenylyl)-adenylyl-cytidylyl-adenosine in mRNA + S-adenosyl-L-homocysteine</text>
        <dbReference type="Rhea" id="RHEA:65440"/>
        <dbReference type="Rhea" id="RHEA-COMP:16798"/>
        <dbReference type="Rhea" id="RHEA-COMP:16801"/>
        <dbReference type="ChEBI" id="CHEBI:57856"/>
        <dbReference type="ChEBI" id="CHEBI:59789"/>
        <dbReference type="ChEBI" id="CHEBI:156482"/>
        <dbReference type="ChEBI" id="CHEBI:156483"/>
    </reaction>
</comment>
<evidence type="ECO:0000259" key="24">
    <source>
        <dbReference type="PROSITE" id="PS50526"/>
    </source>
</evidence>
<sequence>MFGPEELSDSVSSVIYPEVHLDSPIVTSKLVYHLEYAGLTYNQELLDPTIVKNIRHNLSTRGYSILTSSLARFGEQVNRCLLEYSKIVHVPYPECNTKLFAASDRSLVTRLTNIHKDAKRSYGKISSSLVDCLRYLDKKLGQNKTVDQFLIDKVTNIPQIYESSPWFEPFLLWFTIKTELRKLIKATTNIQCKYTPSYPSVKGTRFHVLMHPGLIALIDRDNSLVYYLTVEHVLMYCDVIEGRLQTDTAMRLDLKYASFHERVKLLWDLIDRLFEDLGNKTYDVVALLEPLALAHLQLRDACVSIRGAFLRQCLGELKSLLLENGYTNEGDISLLFKIIYKIFEPSNLHHTAELFSFFRSFGHPTLEAVNAATKVRDHMSKAKVIDYQTLMKGHAVFCGIIINGYRDRHGGAWPPCVLPDHADERVQHLKNNGEALTDAICIENWKSFAGFHFKCFMPLELDKDLTMYLKDKALAALKKEWDSVYQPDVMRYRPPRGTTSRRLVNVFLDDSTFDPYNMIRYVLSGEYLSDPDFNLSYSLKEKEIKQVGRLFAKMTYKMRACQVIAENLIANGIGKFFRDNGMAKDEHELTKALHTLAISSVPKDNKLGHKTHLEFEDTQSAHNNLSQSQQSNASAKSYTRQNQSRIRSGKISDIDQTSSQNYETVSAFITADLQKYCLNWRYETISIFAERLNEIYGLPNFFQWLHRVLEKSVLYVSDPYCPPDLDAHCDLDNVANHHIYIKYPMGGIEGFCQKLWTISTIPYLYLAGYETGVRISSLVQGDNQAIGVTKRVPSSWPYRAKKEEVMKATQIYFKELRRILGWVGHNLKEHETLLSSHFFVYSKGIYYDGMLLSQSLKSISRCVFWSETIVDETRSACSNIATTIAKAIERGYDRYIAYCYNLYKVILQVLVALRFTINPTLTDDVILPLTRNLSLLTTICLIPAPIGGFNYLNMSRLYVRNIGDVVTASLADVKRMIIVGLLPSTILGKIMTQDRGDSKYLDWASDPYSANLPAVQSITKLIKNITARYVLTRSPNPMLQGLFHDKSQDEDDSLAAFLLDRAIIVPRAAHEILDNSLTGARESIAGMLDTTKGLIRTGLRKGGLRPSLITKLSHYDYRQFQNAIRLLENPRNNDLIDPEVCSVSLAQALRKHMWNHLAKGRPIYGLEVPDVIECLTGYVIEGHTNCLACEEGSEYYGWFFVPSNCELDQITAPTNSLRVPYIGSTTDERSDMKLSYVRSPSRPLKAAVRIATVYTWAFGDDDQSWQEAWHLASQRANITLNDLRLITPISTSSNLAHRLRDRSTQVKYSGTSLLRVARYVSISNDHLSFLIDGKKVDTNFIYQQCMLLGLAILEQLYRRWSTTGVNNLILHLHADVHCCINQMEDQPFIRAIIDLPQIQTCPSNRLIYDHNPVIDKDLIRLGFQDHLRPILDFVTWETTALYHALSKSTAATLIEIITKLEKDHLNEIKTITADDDINSMITEMLLVQPKLLMIYLGQSIAINWSFEIHYRRPRGKYEMCELLYGLLSRTSRTSFRVLCNALSHERVYRRLWNAGLVEPIHGPSLDTQNMINTVIEMLVLCYQTYLDLWLDDEADTYTYLICESDLDVLTDRIDNIQAKHLAMLSDLYCDPSLTPQIRGLTPLMKCKVLHENLLMQSTLVSGGAFWNKEPLKVEHYPCSLTYIRRGSIKQIRLRVDPGVVEDVIIELMQGPEVVPDTTPSGWADALPGTHALDLDEVISNLRTFDKSVPLTGDSFPNYEIHAYRRVGINSSACYKALEIVPYISGYINHEAARLYLGEGAGSMMVVYQHYLGHGQVYYNSGVHPGSLNSQREFRPYPSEVSLAKRSTMDKWSSKVTVLFNGRPEVTWLGNLECYHYITAQIPPSSIAFIHCDIESVPEKSEVEVFEEQVHVACIAILVGEVGSSLVIKMQPKPGDYSYILLRFLREHYHNVYIIIPSYSNLSSSEIYILCRGLRLNRLLNPTTIVSRLVSMGSLSSSQLYSLLIDIKSQHNVMSICGPPMIRGYPNTYLSKITSAEKYLLATGLSLNGPKCLKKIGNFDEANITTTVISSIKGLFKELAVLLDPTRSQNSIFQHYPVLYKSRIREHMSQIAKKMFIYNLFVLRSPDVCRSTINDLRRGVIVLDMDHYAVTGLIPRFIRKIINSSLGQKVWITRLETSEIKEFFKVIGYAMIYL</sequence>
<evidence type="ECO:0000313" key="26">
    <source>
        <dbReference type="EMBL" id="UQM99547.1"/>
    </source>
</evidence>
<gene>
    <name evidence="26" type="primary">L</name>
</gene>
<keyword evidence="4 22" id="KW-0489">Methyltransferase</keyword>
<evidence type="ECO:0000256" key="1">
    <source>
        <dbReference type="ARBA" id="ARBA00003132"/>
    </source>
</evidence>
<keyword evidence="10" id="KW-0378">Hydrolase</keyword>
<evidence type="ECO:0000256" key="13">
    <source>
        <dbReference type="ARBA" id="ARBA00022953"/>
    </source>
</evidence>
<dbReference type="InterPro" id="IPR026890">
    <property type="entry name" value="Mononeg_mRNAcap"/>
</dbReference>
<dbReference type="InterPro" id="IPR014023">
    <property type="entry name" value="Mononeg_RNA_pol_cat"/>
</dbReference>
<evidence type="ECO:0000256" key="14">
    <source>
        <dbReference type="ARBA" id="ARBA00023042"/>
    </source>
</evidence>
<keyword evidence="9 22" id="KW-0547">Nucleotide-binding</keyword>
<dbReference type="GO" id="GO:0030430">
    <property type="term" value="C:host cell cytoplasm"/>
    <property type="evidence" value="ECO:0007669"/>
    <property type="project" value="UniProtKB-SubCell"/>
</dbReference>
<comment type="function">
    <text evidence="22">RNA-directed RNA polymerase that catalyzes the transcription of viral mRNAs, their capping and polyadenylation. The template is composed of the viral RNA tightly encapsidated by the nucleoprotein (N). The viral polymerase binds to the genomic RNA at the 3' leader promoter, and transcribes subsequently all viral mRNAs with a decreasing efficiency. The first gene is the most transcribed, and the last the least transcribed. The viral phosphoprotein acts as a processivity factor. Capping is concomitant with initiation of mRNA transcription. Indeed, a GDP polyribonucleotidyl transferase (PRNTase) adds the cap structure when the nascent RNA chain length has reached few nucleotides. Ribose 2'-O methylation of viral mRNA cap precedes and facilitates subsequent guanine-N-7 methylation, both activities being carried by the viral polymerase. Polyadenylation of mRNAs occur by a stuttering mechanism at a slipery stop site present at the end viral genes. After finishing transcription of a mRNA, the polymerase can resume transcription of the downstream gene.</text>
</comment>
<name>A0AAE9KYY3_9MONO</name>
<evidence type="ECO:0000256" key="6">
    <source>
        <dbReference type="ARBA" id="ARBA00022679"/>
    </source>
</evidence>
<evidence type="ECO:0000256" key="20">
    <source>
        <dbReference type="ARBA" id="ARBA00047370"/>
    </source>
</evidence>
<keyword evidence="5 22" id="KW-0507">mRNA processing</keyword>
<comment type="subcellular location">
    <subcellularLocation>
        <location evidence="22">Virion</location>
    </subcellularLocation>
    <subcellularLocation>
        <location evidence="22">Host cytoplasm</location>
    </subcellularLocation>
</comment>
<comment type="catalytic activity">
    <reaction evidence="20">
        <text>a 5'-end (5'-triphosphoguanosine)-adenylyl-adenylyl-cytidylyl-adenosine in mRNA + 2 S-adenosyl-L-methionine = a 5'-end (N(7)-methyl 5'-triphosphoguanosine)-(2'-O-methyladenylyl)-adenylyl-cytidylyl-adenosine in mRNA + 2 S-adenosyl-L-homocysteine + H(+)</text>
        <dbReference type="Rhea" id="RHEA:65376"/>
        <dbReference type="Rhea" id="RHEA-COMP:16797"/>
        <dbReference type="Rhea" id="RHEA-COMP:16798"/>
        <dbReference type="ChEBI" id="CHEBI:15378"/>
        <dbReference type="ChEBI" id="CHEBI:57856"/>
        <dbReference type="ChEBI" id="CHEBI:59789"/>
        <dbReference type="ChEBI" id="CHEBI:156483"/>
        <dbReference type="ChEBI" id="CHEBI:156484"/>
        <dbReference type="EC" id="2.1.1.375"/>
    </reaction>
</comment>
<dbReference type="NCBIfam" id="TIGR04198">
    <property type="entry name" value="paramyx_RNAcap"/>
    <property type="match status" value="1"/>
</dbReference>
<keyword evidence="12 22" id="KW-0946">Virion</keyword>
<feature type="compositionally biased region" description="Low complexity" evidence="23">
    <location>
        <begin position="621"/>
        <end position="637"/>
    </location>
</feature>
<dbReference type="EC" id="3.6.1.-" evidence="22"/>
<keyword evidence="27" id="KW-1185">Reference proteome</keyword>
<evidence type="ECO:0000256" key="2">
    <source>
        <dbReference type="ARBA" id="ARBA00007934"/>
    </source>
</evidence>
<evidence type="ECO:0000256" key="5">
    <source>
        <dbReference type="ARBA" id="ARBA00022664"/>
    </source>
</evidence>
<comment type="function">
    <text evidence="1 22">RNA-directed RNA polymerase that catalyzes the replication of viral genomic RNA. The template is composed of the viral RNA tightly encapsidated by the nucleoprotein (N). The replicase mode is dependent on intracellular N protein concentration. In this mode, the polymerase replicates the whole viral genome without recognizing transcriptional signals, and the replicated genome is not caped or polyadenylated.</text>
</comment>
<dbReference type="InterPro" id="IPR029063">
    <property type="entry name" value="SAM-dependent_MTases_sf"/>
</dbReference>
<evidence type="ECO:0000256" key="19">
    <source>
        <dbReference type="ARBA" id="ARBA00047332"/>
    </source>
</evidence>
<keyword evidence="8 22" id="KW-0548">Nucleotidyltransferase</keyword>
<dbReference type="GO" id="GO:0016787">
    <property type="term" value="F:hydrolase activity"/>
    <property type="evidence" value="ECO:0007669"/>
    <property type="project" value="UniProtKB-KW"/>
</dbReference>
<keyword evidence="15 22" id="KW-1035">Host cytoplasm</keyword>
<keyword evidence="14 22" id="KW-0506">mRNA capping</keyword>
<dbReference type="PROSITE" id="PS51590">
    <property type="entry name" value="SAM_MT_MNV_L"/>
    <property type="match status" value="1"/>
</dbReference>
<reference evidence="26" key="1">
    <citation type="journal article" date="2022" name="bioRxiv">
        <title>The characterization of multiple novel paramyxovirus species highlights the diverse nature of the subfamily Orthoparamyxovirinae.</title>
        <authorList>
            <person name="Vanmechelen B."/>
            <person name="Meurs S."/>
            <person name="Horemans M."/>
            <person name="Loosen A."/>
            <person name="Maes T.J."/>
            <person name="Laenen L."/>
            <person name="Vergote V."/>
            <person name="Koundouno F.R."/>
            <person name="Magassouba N."/>
            <person name="Konde M.K."/>
            <person name="Conde I.S."/>
            <person name="Carroll M.W."/>
            <person name="Maes P."/>
        </authorList>
    </citation>
    <scope>NUCLEOTIDE SEQUENCE</scope>
    <source>
        <strain evidence="26">BE/Gierle/As/1/2013</strain>
    </source>
</reference>
<evidence type="ECO:0000256" key="9">
    <source>
        <dbReference type="ARBA" id="ARBA00022741"/>
    </source>
</evidence>
<dbReference type="InterPro" id="IPR039736">
    <property type="entry name" value="L_poly_C"/>
</dbReference>
<keyword evidence="3 22" id="KW-0696">RNA-directed RNA polymerase</keyword>
<evidence type="ECO:0000256" key="3">
    <source>
        <dbReference type="ARBA" id="ARBA00022484"/>
    </source>
</evidence>
<feature type="domain" description="RdRp catalytic" evidence="24">
    <location>
        <begin position="665"/>
        <end position="849"/>
    </location>
</feature>
<dbReference type="InterPro" id="IPR016269">
    <property type="entry name" value="RNA-dir_pol_paramyxovirus"/>
</dbReference>
<dbReference type="GO" id="GO:0004482">
    <property type="term" value="F:mRNA 5'-cap (guanine-N7-)-methyltransferase activity"/>
    <property type="evidence" value="ECO:0007669"/>
    <property type="project" value="InterPro"/>
</dbReference>
<dbReference type="Proteomes" id="UP001247283">
    <property type="component" value="Segment"/>
</dbReference>
<evidence type="ECO:0000256" key="21">
    <source>
        <dbReference type="ARBA" id="ARBA00048548"/>
    </source>
</evidence>
<evidence type="ECO:0000256" key="11">
    <source>
        <dbReference type="ARBA" id="ARBA00022840"/>
    </source>
</evidence>
<feature type="region of interest" description="Disordered" evidence="23">
    <location>
        <begin position="621"/>
        <end position="652"/>
    </location>
</feature>
<evidence type="ECO:0000256" key="22">
    <source>
        <dbReference type="PIRNR" id="PIRNR000830"/>
    </source>
</evidence>
<evidence type="ECO:0000256" key="12">
    <source>
        <dbReference type="ARBA" id="ARBA00022844"/>
    </source>
</evidence>
<evidence type="ECO:0000259" key="25">
    <source>
        <dbReference type="PROSITE" id="PS51590"/>
    </source>
</evidence>
<evidence type="ECO:0000256" key="18">
    <source>
        <dbReference type="ARBA" id="ARBA00024499"/>
    </source>
</evidence>
<comment type="catalytic activity">
    <reaction evidence="17">
        <text>a 5'-end triphospho-adenylyl-adenylyl-cytidylyl-adenosine in mRNA + GDP + H(+) = a 5'-end (5'-triphosphoguanosine)-adenylyl-adenylyl-cytidylyl-adenosine in mRNA + diphosphate</text>
        <dbReference type="Rhea" id="RHEA:65436"/>
        <dbReference type="Rhea" id="RHEA-COMP:16797"/>
        <dbReference type="Rhea" id="RHEA-COMP:16799"/>
        <dbReference type="ChEBI" id="CHEBI:15378"/>
        <dbReference type="ChEBI" id="CHEBI:33019"/>
        <dbReference type="ChEBI" id="CHEBI:58189"/>
        <dbReference type="ChEBI" id="CHEBI:156484"/>
        <dbReference type="ChEBI" id="CHEBI:156503"/>
        <dbReference type="EC" id="2.7.7.88"/>
    </reaction>
</comment>
<evidence type="ECO:0000313" key="27">
    <source>
        <dbReference type="Proteomes" id="UP001247283"/>
    </source>
</evidence>
<evidence type="ECO:0000256" key="23">
    <source>
        <dbReference type="SAM" id="MobiDB-lite"/>
    </source>
</evidence>
<dbReference type="GO" id="GO:0003968">
    <property type="term" value="F:RNA-directed RNA polymerase activity"/>
    <property type="evidence" value="ECO:0007669"/>
    <property type="project" value="UniProtKB-KW"/>
</dbReference>
<dbReference type="Pfam" id="PF00946">
    <property type="entry name" value="Mononeg_RNA_pol"/>
    <property type="match status" value="1"/>
</dbReference>
<dbReference type="InterPro" id="IPR025786">
    <property type="entry name" value="Mononega_L_MeTrfase"/>
</dbReference>
<keyword evidence="7 22" id="KW-0949">S-adenosyl-L-methionine</keyword>
<feature type="domain" description="Mononegavirus-type SAM-dependent 2'-O-MTase" evidence="25">
    <location>
        <begin position="1764"/>
        <end position="1969"/>
    </location>
</feature>
<dbReference type="PIRSF" id="PIRSF000830">
    <property type="entry name" value="RNA_pol_ParamyxoV"/>
    <property type="match status" value="1"/>
</dbReference>
<dbReference type="EC" id="2.1.1.-" evidence="22"/>
<evidence type="ECO:0000256" key="16">
    <source>
        <dbReference type="ARBA" id="ARBA00023268"/>
    </source>
</evidence>
<protein>
    <recommendedName>
        <fullName evidence="22">RNA-directed RNA polymerase L</fullName>
        <shortName evidence="22">Protein L</shortName>
    </recommendedName>
    <alternativeName>
        <fullName evidence="22">Large structural protein</fullName>
    </alternativeName>
    <alternativeName>
        <fullName evidence="22">Replicase</fullName>
    </alternativeName>
    <alternativeName>
        <fullName evidence="22">Transcriptase</fullName>
    </alternativeName>
    <domain>
        <recommendedName>
            <fullName evidence="22">RNA-directed RNA polymerase</fullName>
            <ecNumber evidence="22">2.7.7.48</ecNumber>
        </recommendedName>
    </domain>
    <domain>
        <recommendedName>
            <fullName evidence="22">GTP phosphohydrolase</fullName>
            <ecNumber evidence="22">3.6.1.-</ecNumber>
        </recommendedName>
    </domain>
    <domain>
        <recommendedName>
            <fullName evidence="22">GDP polyribonucleotidyltransferase</fullName>
            <ecNumber evidence="22">2.7.7.88</ecNumber>
        </recommendedName>
        <alternativeName>
            <fullName evidence="22">PRNTase</fullName>
        </alternativeName>
    </domain>
    <domain>
        <recommendedName>
            <fullName evidence="22">mRNA (nucleoside-2'-O-)-methyltransferase</fullName>
            <shortName evidence="22">N1-2'-O-MTase</shortName>
            <ecNumber evidence="22">2.1.1.-</ecNumber>
        </recommendedName>
    </domain>
    <domain>
        <recommendedName>
            <fullName evidence="22">mRNA (guanine-N(7)-)-methyltransferase</fullName>
            <shortName evidence="22">G-N7-MTase</shortName>
        </recommendedName>
    </domain>
</protein>
<organism evidence="26 27">
    <name type="scientific">Gierle apodemus virus</name>
    <dbReference type="NCBI Taxonomy" id="2940985"/>
    <lineage>
        <taxon>Viruses</taxon>
        <taxon>Riboviria</taxon>
        <taxon>Orthornavirae</taxon>
        <taxon>Negarnaviricota</taxon>
        <taxon>Haploviricotina</taxon>
        <taxon>Monjiviricetes</taxon>
        <taxon>Mononegavirales</taxon>
        <taxon>Paramyxoviridae</taxon>
        <taxon>Orthoparamyxovirinae</taxon>
        <taxon>Paramorbillivirus</taxon>
        <taxon>Paramorbillivirus gierlense</taxon>
    </lineage>
</organism>
<evidence type="ECO:0000256" key="8">
    <source>
        <dbReference type="ARBA" id="ARBA00022695"/>
    </source>
</evidence>
<dbReference type="Gene3D" id="3.40.50.150">
    <property type="entry name" value="Vaccinia Virus protein VP39"/>
    <property type="match status" value="1"/>
</dbReference>
<comment type="catalytic activity">
    <reaction evidence="22">
        <text>RNA(n) + a ribonucleoside 5'-triphosphate = RNA(n+1) + diphosphate</text>
        <dbReference type="Rhea" id="RHEA:21248"/>
        <dbReference type="Rhea" id="RHEA-COMP:14527"/>
        <dbReference type="Rhea" id="RHEA-COMP:17342"/>
        <dbReference type="ChEBI" id="CHEBI:33019"/>
        <dbReference type="ChEBI" id="CHEBI:61557"/>
        <dbReference type="ChEBI" id="CHEBI:140395"/>
        <dbReference type="EC" id="2.7.7.48"/>
    </reaction>
</comment>
<dbReference type="EMBL" id="OK623356">
    <property type="protein sequence ID" value="UQM99547.1"/>
    <property type="molecule type" value="Viral_cRNA"/>
</dbReference>
<dbReference type="GO" id="GO:0044423">
    <property type="term" value="C:virion component"/>
    <property type="evidence" value="ECO:0007669"/>
    <property type="project" value="UniProtKB-KW"/>
</dbReference>
<evidence type="ECO:0000256" key="15">
    <source>
        <dbReference type="ARBA" id="ARBA00023200"/>
    </source>
</evidence>
<proteinExistence type="inferred from homology"/>
<evidence type="ECO:0000256" key="4">
    <source>
        <dbReference type="ARBA" id="ARBA00022603"/>
    </source>
</evidence>
<comment type="catalytic activity">
    <reaction evidence="19 22">
        <text>a 5'-end (5'-triphosphoguanosine)-adenylyl-adenylyl-cytidylyl-adenosine in mRNA + S-adenosyl-L-methionine = a 5'-end (5'-triphosphoguanosine)-(2'-O-methyladenylyl)-adenylyl-cytidylyl-adenosine in mRNA + S-adenosyl-L-homocysteine + H(+)</text>
        <dbReference type="Rhea" id="RHEA:65380"/>
        <dbReference type="Rhea" id="RHEA-COMP:16797"/>
        <dbReference type="Rhea" id="RHEA-COMP:16801"/>
        <dbReference type="ChEBI" id="CHEBI:15378"/>
        <dbReference type="ChEBI" id="CHEBI:57856"/>
        <dbReference type="ChEBI" id="CHEBI:59789"/>
        <dbReference type="ChEBI" id="CHEBI:156482"/>
        <dbReference type="ChEBI" id="CHEBI:156484"/>
    </reaction>
</comment>
<comment type="similarity">
    <text evidence="2 22">Belongs to the paramyxovirus L protein family.</text>
</comment>